<name>A0A1Q9JFH7_9FIRM</name>
<dbReference type="Proteomes" id="UP000187404">
    <property type="component" value="Unassembled WGS sequence"/>
</dbReference>
<dbReference type="Pfam" id="PF08769">
    <property type="entry name" value="Spo0A_C"/>
    <property type="match status" value="1"/>
</dbReference>
<dbReference type="GO" id="GO:0005509">
    <property type="term" value="F:calcium ion binding"/>
    <property type="evidence" value="ECO:0007669"/>
    <property type="project" value="InterPro"/>
</dbReference>
<dbReference type="GO" id="GO:0003677">
    <property type="term" value="F:DNA binding"/>
    <property type="evidence" value="ECO:0007669"/>
    <property type="project" value="InterPro"/>
</dbReference>
<dbReference type="InterPro" id="IPR036388">
    <property type="entry name" value="WH-like_DNA-bd_sf"/>
</dbReference>
<keyword evidence="3" id="KW-1185">Reference proteome</keyword>
<gene>
    <name evidence="2" type="ORF">BHK98_01570</name>
</gene>
<sequence length="124" mass="14549">MNQKRNSMLYCEIGRHVRELGIHSSMTGYLYLCDCCLLIRENMNLLYQIQKGLYVMVGEINNVSPCNVEKCVRKAIAAAWQKDPDRMKDRLRAYFPEEITRRPTATEVLSYVIWRINVENPEAF</sequence>
<dbReference type="STRING" id="1261640.BHK98_01570"/>
<dbReference type="InterPro" id="IPR014879">
    <property type="entry name" value="Spo0A_C"/>
</dbReference>
<dbReference type="GO" id="GO:0042173">
    <property type="term" value="P:regulation of sporulation resulting in formation of a cellular spore"/>
    <property type="evidence" value="ECO:0007669"/>
    <property type="project" value="InterPro"/>
</dbReference>
<dbReference type="GO" id="GO:0005737">
    <property type="term" value="C:cytoplasm"/>
    <property type="evidence" value="ECO:0007669"/>
    <property type="project" value="InterPro"/>
</dbReference>
<dbReference type="GO" id="GO:0003700">
    <property type="term" value="F:DNA-binding transcription factor activity"/>
    <property type="evidence" value="ECO:0007669"/>
    <property type="project" value="InterPro"/>
</dbReference>
<feature type="domain" description="Sporulation initiation factor Spo0A C-terminal" evidence="1">
    <location>
        <begin position="16"/>
        <end position="113"/>
    </location>
</feature>
<protein>
    <recommendedName>
        <fullName evidence="1">Sporulation initiation factor Spo0A C-terminal domain-containing protein</fullName>
    </recommendedName>
</protein>
<reference evidence="2 3" key="1">
    <citation type="journal article" date="2016" name="Appl. Environ. Microbiol.">
        <title>Function and Phylogeny of Bacterial Butyryl Coenzyme A:Acetate Transferases and Their Diversity in the Proximal Colon of Swine.</title>
        <authorList>
            <person name="Trachsel J."/>
            <person name="Bayles D.O."/>
            <person name="Looft T."/>
            <person name="Levine U.Y."/>
            <person name="Allen H.K."/>
        </authorList>
    </citation>
    <scope>NUCLEOTIDE SEQUENCE [LARGE SCALE GENOMIC DNA]</scope>
    <source>
        <strain evidence="2 3">68-3-10</strain>
    </source>
</reference>
<dbReference type="Gene3D" id="1.10.10.10">
    <property type="entry name" value="Winged helix-like DNA-binding domain superfamily/Winged helix DNA-binding domain"/>
    <property type="match status" value="1"/>
</dbReference>
<comment type="caution">
    <text evidence="2">The sequence shown here is derived from an EMBL/GenBank/DDBJ whole genome shotgun (WGS) entry which is preliminary data.</text>
</comment>
<dbReference type="EMBL" id="MJIE01000001">
    <property type="protein sequence ID" value="OLR54884.1"/>
    <property type="molecule type" value="Genomic_DNA"/>
</dbReference>
<evidence type="ECO:0000313" key="2">
    <source>
        <dbReference type="EMBL" id="OLR54884.1"/>
    </source>
</evidence>
<accession>A0A1Q9JFH7</accession>
<evidence type="ECO:0000313" key="3">
    <source>
        <dbReference type="Proteomes" id="UP000187404"/>
    </source>
</evidence>
<dbReference type="AlphaFoldDB" id="A0A1Q9JFH7"/>
<organism evidence="2 3">
    <name type="scientific">Hornefia porci</name>
    <dbReference type="NCBI Taxonomy" id="2652292"/>
    <lineage>
        <taxon>Bacteria</taxon>
        <taxon>Bacillati</taxon>
        <taxon>Bacillota</taxon>
        <taxon>Clostridia</taxon>
        <taxon>Peptostreptococcales</taxon>
        <taxon>Anaerovoracaceae</taxon>
        <taxon>Hornefia</taxon>
    </lineage>
</organism>
<evidence type="ECO:0000259" key="1">
    <source>
        <dbReference type="Pfam" id="PF08769"/>
    </source>
</evidence>
<dbReference type="SUPFAM" id="SSF46894">
    <property type="entry name" value="C-terminal effector domain of the bipartite response regulators"/>
    <property type="match status" value="1"/>
</dbReference>
<dbReference type="RefSeq" id="WP_075711903.1">
    <property type="nucleotide sequence ID" value="NZ_MJIE01000001.1"/>
</dbReference>
<proteinExistence type="predicted"/>
<dbReference type="OrthoDB" id="1971735at2"/>
<dbReference type="InterPro" id="IPR016032">
    <property type="entry name" value="Sig_transdc_resp-reg_C-effctor"/>
</dbReference>